<proteinExistence type="predicted"/>
<protein>
    <submittedName>
        <fullName evidence="2">Uncharacterized protein</fullName>
    </submittedName>
</protein>
<dbReference type="EMBL" id="BMAW01039390">
    <property type="protein sequence ID" value="GFU55596.1"/>
    <property type="molecule type" value="Genomic_DNA"/>
</dbReference>
<evidence type="ECO:0000256" key="1">
    <source>
        <dbReference type="SAM" id="MobiDB-lite"/>
    </source>
</evidence>
<feature type="compositionally biased region" description="Basic residues" evidence="1">
    <location>
        <begin position="101"/>
        <end position="111"/>
    </location>
</feature>
<dbReference type="AlphaFoldDB" id="A0A8X6QZG6"/>
<comment type="caution">
    <text evidence="2">The sequence shown here is derived from an EMBL/GenBank/DDBJ whole genome shotgun (WGS) entry which is preliminary data.</text>
</comment>
<dbReference type="Proteomes" id="UP000887013">
    <property type="component" value="Unassembled WGS sequence"/>
</dbReference>
<sequence length="156" mass="17925">MSSPLSLLQEDPQMVCLAFKSPRMIVFLSMNTAHKNVLEEVQVAREFESSSAKIGFRRIQGGNLNKEKSYLQIFRKLAEEFTKDQERCPTDAVDEEEATRRTARKKTRTPKGKTLQKETSFSTVEKSEKRFLGRAPEGEREAMLRDGSRETIHRSL</sequence>
<name>A0A8X6QZG6_NEPPI</name>
<reference evidence="2" key="1">
    <citation type="submission" date="2020-08" db="EMBL/GenBank/DDBJ databases">
        <title>Multicomponent nature underlies the extraordinary mechanical properties of spider dragline silk.</title>
        <authorList>
            <person name="Kono N."/>
            <person name="Nakamura H."/>
            <person name="Mori M."/>
            <person name="Yoshida Y."/>
            <person name="Ohtoshi R."/>
            <person name="Malay A.D."/>
            <person name="Moran D.A.P."/>
            <person name="Tomita M."/>
            <person name="Numata K."/>
            <person name="Arakawa K."/>
        </authorList>
    </citation>
    <scope>NUCLEOTIDE SEQUENCE</scope>
</reference>
<feature type="region of interest" description="Disordered" evidence="1">
    <location>
        <begin position="88"/>
        <end position="156"/>
    </location>
</feature>
<feature type="compositionally biased region" description="Basic and acidic residues" evidence="1">
    <location>
        <begin position="125"/>
        <end position="156"/>
    </location>
</feature>
<accession>A0A8X6QZG6</accession>
<evidence type="ECO:0000313" key="2">
    <source>
        <dbReference type="EMBL" id="GFU55596.1"/>
    </source>
</evidence>
<organism evidence="2 3">
    <name type="scientific">Nephila pilipes</name>
    <name type="common">Giant wood spider</name>
    <name type="synonym">Nephila maculata</name>
    <dbReference type="NCBI Taxonomy" id="299642"/>
    <lineage>
        <taxon>Eukaryota</taxon>
        <taxon>Metazoa</taxon>
        <taxon>Ecdysozoa</taxon>
        <taxon>Arthropoda</taxon>
        <taxon>Chelicerata</taxon>
        <taxon>Arachnida</taxon>
        <taxon>Araneae</taxon>
        <taxon>Araneomorphae</taxon>
        <taxon>Entelegynae</taxon>
        <taxon>Araneoidea</taxon>
        <taxon>Nephilidae</taxon>
        <taxon>Nephila</taxon>
    </lineage>
</organism>
<keyword evidence="3" id="KW-1185">Reference proteome</keyword>
<evidence type="ECO:0000313" key="3">
    <source>
        <dbReference type="Proteomes" id="UP000887013"/>
    </source>
</evidence>
<gene>
    <name evidence="2" type="ORF">NPIL_204941</name>
</gene>